<comment type="similarity">
    <text evidence="2 8">Belongs to the Aux/IAA family.</text>
</comment>
<evidence type="ECO:0000256" key="9">
    <source>
        <dbReference type="SAM" id="MobiDB-lite"/>
    </source>
</evidence>
<keyword evidence="7 8" id="KW-0927">Auxin signaling pathway</keyword>
<dbReference type="Gramene" id="KZN09697">
    <property type="protein sequence ID" value="KZN09697"/>
    <property type="gene ID" value="DCAR_002353"/>
</dbReference>
<reference evidence="12" key="2">
    <citation type="submission" date="2022-03" db="EMBL/GenBank/DDBJ databases">
        <title>Draft title - Genomic analysis of global carrot germplasm unveils the trajectory of domestication and the origin of high carotenoid orange carrot.</title>
        <authorList>
            <person name="Iorizzo M."/>
            <person name="Ellison S."/>
            <person name="Senalik D."/>
            <person name="Macko-Podgorni A."/>
            <person name="Grzebelus D."/>
            <person name="Bostan H."/>
            <person name="Rolling W."/>
            <person name="Curaba J."/>
            <person name="Simon P."/>
        </authorList>
    </citation>
    <scope>NUCLEOTIDE SEQUENCE</scope>
    <source>
        <tissue evidence="12">Leaf</tissue>
    </source>
</reference>
<gene>
    <name evidence="11" type="ORF">DCAR_002353</name>
    <name evidence="12" type="ORF">DCAR_0102441</name>
</gene>
<evidence type="ECO:0000313" key="12">
    <source>
        <dbReference type="EMBL" id="WOG83266.1"/>
    </source>
</evidence>
<evidence type="ECO:0000256" key="6">
    <source>
        <dbReference type="ARBA" id="ARBA00023242"/>
    </source>
</evidence>
<dbReference type="GO" id="GO:0009734">
    <property type="term" value="P:auxin-activated signaling pathway"/>
    <property type="evidence" value="ECO:0007669"/>
    <property type="project" value="UniProtKB-UniRule"/>
</dbReference>
<evidence type="ECO:0000313" key="11">
    <source>
        <dbReference type="EMBL" id="KZN09697.1"/>
    </source>
</evidence>
<keyword evidence="6 8" id="KW-0539">Nucleus</keyword>
<reference evidence="11" key="1">
    <citation type="journal article" date="2016" name="Nat. Genet.">
        <title>A high-quality carrot genome assembly provides new insights into carotenoid accumulation and asterid genome evolution.</title>
        <authorList>
            <person name="Iorizzo M."/>
            <person name="Ellison S."/>
            <person name="Senalik D."/>
            <person name="Zeng P."/>
            <person name="Satapoomin P."/>
            <person name="Huang J."/>
            <person name="Bowman M."/>
            <person name="Iovene M."/>
            <person name="Sanseverino W."/>
            <person name="Cavagnaro P."/>
            <person name="Yildiz M."/>
            <person name="Macko-Podgorni A."/>
            <person name="Moranska E."/>
            <person name="Grzebelus E."/>
            <person name="Grzebelus D."/>
            <person name="Ashrafi H."/>
            <person name="Zheng Z."/>
            <person name="Cheng S."/>
            <person name="Spooner D."/>
            <person name="Van Deynze A."/>
            <person name="Simon P."/>
        </authorList>
    </citation>
    <scope>NUCLEOTIDE SEQUENCE [LARGE SCALE GENOMIC DNA]</scope>
    <source>
        <tissue evidence="11">Leaf</tissue>
    </source>
</reference>
<dbReference type="Gene3D" id="3.10.20.90">
    <property type="entry name" value="Phosphatidylinositol 3-kinase Catalytic Subunit, Chain A, domain 1"/>
    <property type="match status" value="1"/>
</dbReference>
<comment type="subcellular location">
    <subcellularLocation>
        <location evidence="1 8">Nucleus</location>
    </subcellularLocation>
</comment>
<dbReference type="InterPro" id="IPR053793">
    <property type="entry name" value="PB1-like"/>
</dbReference>
<dbReference type="Pfam" id="PF02309">
    <property type="entry name" value="AUX_IAA"/>
    <property type="match status" value="1"/>
</dbReference>
<name>A0A166H447_DAUCS</name>
<dbReference type="EMBL" id="CP093343">
    <property type="protein sequence ID" value="WOG83266.1"/>
    <property type="molecule type" value="Genomic_DNA"/>
</dbReference>
<organism evidence="11">
    <name type="scientific">Daucus carota subsp. sativus</name>
    <name type="common">Carrot</name>
    <dbReference type="NCBI Taxonomy" id="79200"/>
    <lineage>
        <taxon>Eukaryota</taxon>
        <taxon>Viridiplantae</taxon>
        <taxon>Streptophyta</taxon>
        <taxon>Embryophyta</taxon>
        <taxon>Tracheophyta</taxon>
        <taxon>Spermatophyta</taxon>
        <taxon>Magnoliopsida</taxon>
        <taxon>eudicotyledons</taxon>
        <taxon>Gunneridae</taxon>
        <taxon>Pentapetalae</taxon>
        <taxon>asterids</taxon>
        <taxon>campanulids</taxon>
        <taxon>Apiales</taxon>
        <taxon>Apiaceae</taxon>
        <taxon>Apioideae</taxon>
        <taxon>Scandiceae</taxon>
        <taxon>Daucinae</taxon>
        <taxon>Daucus</taxon>
        <taxon>Daucus sect. Daucus</taxon>
    </lineage>
</organism>
<dbReference type="PANTHER" id="PTHR31734:SF260">
    <property type="entry name" value="AUXIN-RESPONSIVE PROTEIN IAA14"/>
    <property type="match status" value="1"/>
</dbReference>
<comment type="function">
    <text evidence="8">Aux/IAA proteins are short-lived transcriptional factors that function as repressors of early auxin response genes at low auxin concentrations.</text>
</comment>
<dbReference type="OMA" id="FMETELC"/>
<evidence type="ECO:0000256" key="5">
    <source>
        <dbReference type="ARBA" id="ARBA00023163"/>
    </source>
</evidence>
<dbReference type="PROSITE" id="PS51745">
    <property type="entry name" value="PB1"/>
    <property type="match status" value="1"/>
</dbReference>
<feature type="compositionally biased region" description="Basic and acidic residues" evidence="9">
    <location>
        <begin position="46"/>
        <end position="64"/>
    </location>
</feature>
<evidence type="ECO:0000256" key="7">
    <source>
        <dbReference type="ARBA" id="ARBA00023294"/>
    </source>
</evidence>
<keyword evidence="5 8" id="KW-0804">Transcription</keyword>
<sequence length="231" mass="25701">MLKTELCLGLPGGCEAGEIIKTTGKRGFSETVELKLNLQSDASPQDLKHDKPKNSTMEKNKDQVIKPPAKAQVVGWPPVRSYRKNVMAVQKSTTEEKSPETKVASAGSISTGAAFVKVSMDGAPYLRKVDLKVYKSYQELSDALAKMFSSFTMSNYGSQGMIDFMNESRVMDLLNSSEYVPSYEDKDGDWMLVGDVPWEMFVDSCKRLRIMKGSEAIVLAPRAMEKCKRRC</sequence>
<dbReference type="OrthoDB" id="642974at2759"/>
<evidence type="ECO:0000256" key="3">
    <source>
        <dbReference type="ARBA" id="ARBA00022491"/>
    </source>
</evidence>
<evidence type="ECO:0000256" key="2">
    <source>
        <dbReference type="ARBA" id="ARBA00006728"/>
    </source>
</evidence>
<dbReference type="GO" id="GO:0006355">
    <property type="term" value="P:regulation of DNA-templated transcription"/>
    <property type="evidence" value="ECO:0007669"/>
    <property type="project" value="InterPro"/>
</dbReference>
<proteinExistence type="inferred from homology"/>
<dbReference type="STRING" id="79200.A0A166H447"/>
<dbReference type="EMBL" id="LNRQ01000001">
    <property type="protein sequence ID" value="KZN09697.1"/>
    <property type="molecule type" value="Genomic_DNA"/>
</dbReference>
<protein>
    <recommendedName>
        <fullName evidence="8">Auxin-responsive protein</fullName>
    </recommendedName>
</protein>
<dbReference type="PANTHER" id="PTHR31734">
    <property type="entry name" value="AUXIN-RESPONSIVE PROTEIN IAA17"/>
    <property type="match status" value="1"/>
</dbReference>
<evidence type="ECO:0000256" key="8">
    <source>
        <dbReference type="RuleBase" id="RU004549"/>
    </source>
</evidence>
<dbReference type="GO" id="GO:0005634">
    <property type="term" value="C:nucleus"/>
    <property type="evidence" value="ECO:0007669"/>
    <property type="project" value="UniProtKB-SubCell"/>
</dbReference>
<dbReference type="InterPro" id="IPR003311">
    <property type="entry name" value="AUX_IAA"/>
</dbReference>
<dbReference type="SUPFAM" id="SSF54277">
    <property type="entry name" value="CAD &amp; PB1 domains"/>
    <property type="match status" value="1"/>
</dbReference>
<dbReference type="KEGG" id="dcr:108212357"/>
<dbReference type="AlphaFoldDB" id="A0A166H447"/>
<dbReference type="InterPro" id="IPR033389">
    <property type="entry name" value="AUX/IAA_dom"/>
</dbReference>
<evidence type="ECO:0000259" key="10">
    <source>
        <dbReference type="PROSITE" id="PS51745"/>
    </source>
</evidence>
<accession>A0A166H447</accession>
<dbReference type="Proteomes" id="UP000077755">
    <property type="component" value="Chromosome 1"/>
</dbReference>
<comment type="subunit">
    <text evidence="8">Homodimers and heterodimers.</text>
</comment>
<evidence type="ECO:0000256" key="1">
    <source>
        <dbReference type="ARBA" id="ARBA00004123"/>
    </source>
</evidence>
<dbReference type="FunFam" id="3.10.20.90:FF:000078">
    <property type="entry name" value="Auxin-responsive protein"/>
    <property type="match status" value="1"/>
</dbReference>
<evidence type="ECO:0000256" key="4">
    <source>
        <dbReference type="ARBA" id="ARBA00023015"/>
    </source>
</evidence>
<feature type="domain" description="PB1" evidence="10">
    <location>
        <begin position="113"/>
        <end position="213"/>
    </location>
</feature>
<keyword evidence="3 8" id="KW-0678">Repressor</keyword>
<keyword evidence="13" id="KW-1185">Reference proteome</keyword>
<keyword evidence="4 8" id="KW-0805">Transcription regulation</keyword>
<feature type="region of interest" description="Disordered" evidence="9">
    <location>
        <begin position="39"/>
        <end position="64"/>
    </location>
</feature>
<evidence type="ECO:0000313" key="13">
    <source>
        <dbReference type="Proteomes" id="UP000077755"/>
    </source>
</evidence>